<reference evidence="2" key="1">
    <citation type="journal article" name="BMC Genomics">
        <title>Long-read sequencing and de novo genome assembly of marine medaka (Oryzias melastigma).</title>
        <authorList>
            <person name="Liang P."/>
            <person name="Saqib H.S.A."/>
            <person name="Ni X."/>
            <person name="Shen Y."/>
        </authorList>
    </citation>
    <scope>NUCLEOTIDE SEQUENCE</scope>
    <source>
        <strain evidence="2">Bigg-433</strain>
    </source>
</reference>
<dbReference type="Proteomes" id="UP000646548">
    <property type="component" value="Unassembled WGS sequence"/>
</dbReference>
<feature type="region of interest" description="Disordered" evidence="1">
    <location>
        <begin position="36"/>
        <end position="60"/>
    </location>
</feature>
<dbReference type="EMBL" id="WKFB01000800">
    <property type="protein sequence ID" value="KAF6717816.1"/>
    <property type="molecule type" value="Genomic_DNA"/>
</dbReference>
<evidence type="ECO:0000313" key="3">
    <source>
        <dbReference type="Proteomes" id="UP000646548"/>
    </source>
</evidence>
<accession>A0A834F1K6</accession>
<dbReference type="AlphaFoldDB" id="A0A834F1K6"/>
<evidence type="ECO:0000313" key="2">
    <source>
        <dbReference type="EMBL" id="KAF6717816.1"/>
    </source>
</evidence>
<gene>
    <name evidence="2" type="ORF">FQA47_025299</name>
</gene>
<proteinExistence type="predicted"/>
<protein>
    <submittedName>
        <fullName evidence="2">Uncharacterized protein</fullName>
    </submittedName>
</protein>
<organism evidence="2 3">
    <name type="scientific">Oryzias melastigma</name>
    <name type="common">Marine medaka</name>
    <dbReference type="NCBI Taxonomy" id="30732"/>
    <lineage>
        <taxon>Eukaryota</taxon>
        <taxon>Metazoa</taxon>
        <taxon>Chordata</taxon>
        <taxon>Craniata</taxon>
        <taxon>Vertebrata</taxon>
        <taxon>Euteleostomi</taxon>
        <taxon>Actinopterygii</taxon>
        <taxon>Neopterygii</taxon>
        <taxon>Teleostei</taxon>
        <taxon>Neoteleostei</taxon>
        <taxon>Acanthomorphata</taxon>
        <taxon>Ovalentaria</taxon>
        <taxon>Atherinomorphae</taxon>
        <taxon>Beloniformes</taxon>
        <taxon>Adrianichthyidae</taxon>
        <taxon>Oryziinae</taxon>
        <taxon>Oryzias</taxon>
    </lineage>
</organism>
<evidence type="ECO:0000256" key="1">
    <source>
        <dbReference type="SAM" id="MobiDB-lite"/>
    </source>
</evidence>
<name>A0A834F1K6_ORYME</name>
<feature type="compositionally biased region" description="Basic and acidic residues" evidence="1">
    <location>
        <begin position="38"/>
        <end position="60"/>
    </location>
</feature>
<sequence>MRVDGLIFLQEPPHWLHHQDQQNSLSSSRGFLRLQFHNGDETRRKNERAGMKRKNSKDLKHAQGHFWPLFV</sequence>
<comment type="caution">
    <text evidence="2">The sequence shown here is derived from an EMBL/GenBank/DDBJ whole genome shotgun (WGS) entry which is preliminary data.</text>
</comment>